<evidence type="ECO:0000313" key="16">
    <source>
        <dbReference type="Proteomes" id="UP000318571"/>
    </source>
</evidence>
<dbReference type="PROSITE" id="PS00018">
    <property type="entry name" value="EF_HAND_1"/>
    <property type="match status" value="1"/>
</dbReference>
<dbReference type="STRING" id="6832.A0A553NZI7"/>
<dbReference type="PROSITE" id="PS50222">
    <property type="entry name" value="EF_HAND_2"/>
    <property type="match status" value="1"/>
</dbReference>
<evidence type="ECO:0000256" key="10">
    <source>
        <dbReference type="ARBA" id="ARBA00049908"/>
    </source>
</evidence>
<dbReference type="GO" id="GO:0042554">
    <property type="term" value="P:superoxide anion generation"/>
    <property type="evidence" value="ECO:0007669"/>
    <property type="project" value="TreeGrafter"/>
</dbReference>
<dbReference type="SMART" id="SM00054">
    <property type="entry name" value="EFh"/>
    <property type="match status" value="3"/>
</dbReference>
<dbReference type="Pfam" id="PF00036">
    <property type="entry name" value="EF-hand_1"/>
    <property type="match status" value="1"/>
</dbReference>
<evidence type="ECO:0000259" key="13">
    <source>
        <dbReference type="PROSITE" id="PS50222"/>
    </source>
</evidence>
<protein>
    <recommendedName>
        <fullName evidence="17">NAD(P)H oxidase (H(2)O(2)-forming)</fullName>
    </recommendedName>
</protein>
<dbReference type="EMBL" id="VCGU01000009">
    <property type="protein sequence ID" value="TRY70845.1"/>
    <property type="molecule type" value="Genomic_DNA"/>
</dbReference>
<dbReference type="GO" id="GO:0016175">
    <property type="term" value="F:superoxide-generating NAD(P)H oxidase activity"/>
    <property type="evidence" value="ECO:0007669"/>
    <property type="project" value="TreeGrafter"/>
</dbReference>
<evidence type="ECO:0000256" key="3">
    <source>
        <dbReference type="ARBA" id="ARBA00022692"/>
    </source>
</evidence>
<dbReference type="Proteomes" id="UP000318571">
    <property type="component" value="Chromosome 9"/>
</dbReference>
<dbReference type="InterPro" id="IPR011992">
    <property type="entry name" value="EF-hand-dom_pair"/>
</dbReference>
<sequence length="823" mass="93689">MANSTADSIERSDSGNKIFNIGSDSTSSLRLDELPDSKQGNLEAQERQSQLAELKVHFDLIAGEDGLIDEEEFLEAIRTDNTLLAKNVFSLFDRDGDGYITAQEFMDFMDRFREPEDKIDLLFLTYDLKRNEKLDRNELELVLRAMVKSSSLPLDDRSVAEMVDLFFEAGVQASREIDPDNQKIDYISKEGFRRLIEKDPEISKDVSTLVDHWLGALQKNSKPRAPKNPEEQAIDLATRTQSHPTYYGLLLIYLLVIVIMMMMGGIWHGNTKDKNGDLNITLIMARIFGFPLNLVCTMVFVFMLRKLLNGLRELGWGKYLPLDHHTAFHILSGWIIFVFGMVHTIVHFINFGVNVVPDPLNYLHQNGLTPTMVGYHPPPEGGKYSFLEWMLTTRPNLFGLIAGWANFTGVFLIIIVCVMFFTSQPYVRRGGYFNLFYFCHWLYVPFAVLLVLHAPNFSYFFPLAGFFLAEGIIQKMMYGHMTTEVESAFLLDPKCICLVIGKPENLAFRTGDWISVNIPSIAQYEWHAFTISSSPELPNILTLHIKVVGPWTQALEDRIFVDHHNQTKGQTCIRHNCNLKYLPHSYNNRAIMVSYARNTAQLKEVTSKTEVARRTLPSLEIRLDGPFHAPATSIFEAEHAVLVATGIGVTPMACILQSVLQRHLKRVVNCPSCQTRFTAPQNEDVGNLKKLDFIWVVKDPSEAMWFLDLLTGIEMEQETLGSNLPKIISITIYATRAWSNIDMDTLALRLAMNLYHKARRRDIIYGIKTKMIGGRPNFSEIFTKLKVSRVGDVSVFFCGNSTVGAILEKKCEQHKFSFHQEVF</sequence>
<name>A0A553NZI7_TIGCA</name>
<dbReference type="InterPro" id="IPR013112">
    <property type="entry name" value="FAD-bd_8"/>
</dbReference>
<feature type="transmembrane region" description="Helical" evidence="12">
    <location>
        <begin position="326"/>
        <end position="349"/>
    </location>
</feature>
<feature type="transmembrane region" description="Helical" evidence="12">
    <location>
        <begin position="246"/>
        <end position="267"/>
    </location>
</feature>
<dbReference type="SUPFAM" id="SSF63380">
    <property type="entry name" value="Riboflavin synthase domain-like"/>
    <property type="match status" value="1"/>
</dbReference>
<feature type="region of interest" description="Disordered" evidence="11">
    <location>
        <begin position="1"/>
        <end position="34"/>
    </location>
</feature>
<dbReference type="PROSITE" id="PS51384">
    <property type="entry name" value="FAD_FR"/>
    <property type="match status" value="1"/>
</dbReference>
<keyword evidence="3 12" id="KW-0812">Transmembrane</keyword>
<keyword evidence="7 12" id="KW-1133">Transmembrane helix</keyword>
<dbReference type="Pfam" id="PF01794">
    <property type="entry name" value="Ferric_reduct"/>
    <property type="match status" value="1"/>
</dbReference>
<evidence type="ECO:0000256" key="1">
    <source>
        <dbReference type="ARBA" id="ARBA00004141"/>
    </source>
</evidence>
<evidence type="ECO:0000256" key="7">
    <source>
        <dbReference type="ARBA" id="ARBA00022989"/>
    </source>
</evidence>
<feature type="domain" description="FAD-binding FR-type" evidence="14">
    <location>
        <begin position="478"/>
        <end position="633"/>
    </location>
</feature>
<dbReference type="PRINTS" id="PR00466">
    <property type="entry name" value="GP91PHOX"/>
</dbReference>
<keyword evidence="6" id="KW-0521">NADP</keyword>
<evidence type="ECO:0000256" key="4">
    <source>
        <dbReference type="ARBA" id="ARBA00022827"/>
    </source>
</evidence>
<dbReference type="InterPro" id="IPR017938">
    <property type="entry name" value="Riboflavin_synthase-like_b-brl"/>
</dbReference>
<dbReference type="Gene3D" id="3.40.50.80">
    <property type="entry name" value="Nucleotide-binding domain of ferredoxin-NADP reductase (FNR) module"/>
    <property type="match status" value="1"/>
</dbReference>
<evidence type="ECO:0000256" key="5">
    <source>
        <dbReference type="ARBA" id="ARBA00022837"/>
    </source>
</evidence>
<dbReference type="Pfam" id="PF08022">
    <property type="entry name" value="FAD_binding_8"/>
    <property type="match status" value="1"/>
</dbReference>
<dbReference type="GO" id="GO:0043020">
    <property type="term" value="C:NADPH oxidase complex"/>
    <property type="evidence" value="ECO:0007669"/>
    <property type="project" value="TreeGrafter"/>
</dbReference>
<evidence type="ECO:0000256" key="9">
    <source>
        <dbReference type="ARBA" id="ARBA00023136"/>
    </source>
</evidence>
<evidence type="ECO:0008006" key="17">
    <source>
        <dbReference type="Google" id="ProtNLM"/>
    </source>
</evidence>
<dbReference type="InterPro" id="IPR018247">
    <property type="entry name" value="EF_Hand_1_Ca_BS"/>
</dbReference>
<dbReference type="SUPFAM" id="SSF47473">
    <property type="entry name" value="EF-hand"/>
    <property type="match status" value="1"/>
</dbReference>
<dbReference type="InterPro" id="IPR013121">
    <property type="entry name" value="Fe_red_NAD-bd_6"/>
</dbReference>
<dbReference type="InterPro" id="IPR050369">
    <property type="entry name" value="RBOH/FRE"/>
</dbReference>
<organism evidence="15 16">
    <name type="scientific">Tigriopus californicus</name>
    <name type="common">Marine copepod</name>
    <dbReference type="NCBI Taxonomy" id="6832"/>
    <lineage>
        <taxon>Eukaryota</taxon>
        <taxon>Metazoa</taxon>
        <taxon>Ecdysozoa</taxon>
        <taxon>Arthropoda</taxon>
        <taxon>Crustacea</taxon>
        <taxon>Multicrustacea</taxon>
        <taxon>Hexanauplia</taxon>
        <taxon>Copepoda</taxon>
        <taxon>Harpacticoida</taxon>
        <taxon>Harpacticidae</taxon>
        <taxon>Tigriopus</taxon>
    </lineage>
</organism>
<evidence type="ECO:0000256" key="6">
    <source>
        <dbReference type="ARBA" id="ARBA00022857"/>
    </source>
</evidence>
<keyword evidence="5" id="KW-0106">Calcium</keyword>
<dbReference type="Gene3D" id="1.10.238.10">
    <property type="entry name" value="EF-hand"/>
    <property type="match status" value="1"/>
</dbReference>
<evidence type="ECO:0000256" key="8">
    <source>
        <dbReference type="ARBA" id="ARBA00023002"/>
    </source>
</evidence>
<evidence type="ECO:0000259" key="14">
    <source>
        <dbReference type="PROSITE" id="PS51384"/>
    </source>
</evidence>
<keyword evidence="2" id="KW-0285">Flavoprotein</keyword>
<dbReference type="Gene3D" id="2.40.30.10">
    <property type="entry name" value="Translation factors"/>
    <property type="match status" value="1"/>
</dbReference>
<comment type="subcellular location">
    <subcellularLocation>
        <location evidence="1">Membrane</location>
        <topology evidence="1">Multi-pass membrane protein</topology>
    </subcellularLocation>
</comment>
<feature type="transmembrane region" description="Helical" evidence="12">
    <location>
        <begin position="397"/>
        <end position="421"/>
    </location>
</feature>
<dbReference type="GO" id="GO:0005509">
    <property type="term" value="F:calcium ion binding"/>
    <property type="evidence" value="ECO:0007669"/>
    <property type="project" value="InterPro"/>
</dbReference>
<keyword evidence="4" id="KW-0274">FAD</keyword>
<gene>
    <name evidence="15" type="ORF">TCAL_01216</name>
</gene>
<feature type="transmembrane region" description="Helical" evidence="12">
    <location>
        <begin position="287"/>
        <end position="305"/>
    </location>
</feature>
<evidence type="ECO:0000313" key="15">
    <source>
        <dbReference type="EMBL" id="TRY70845.1"/>
    </source>
</evidence>
<dbReference type="InterPro" id="IPR000778">
    <property type="entry name" value="Cyt_b245_heavy_chain"/>
</dbReference>
<comment type="caution">
    <text evidence="15">The sequence shown here is derived from an EMBL/GenBank/DDBJ whole genome shotgun (WGS) entry which is preliminary data.</text>
</comment>
<dbReference type="SUPFAM" id="SSF52343">
    <property type="entry name" value="Ferredoxin reductase-like, C-terminal NADP-linked domain"/>
    <property type="match status" value="1"/>
</dbReference>
<dbReference type="SFLD" id="SFLDG01169">
    <property type="entry name" value="NADPH_oxidase_subgroup_(NOX)"/>
    <property type="match status" value="1"/>
</dbReference>
<accession>A0A553NZI7</accession>
<comment type="catalytic activity">
    <reaction evidence="10">
        <text>NADPH + 2 O2 = 2 superoxide + NADP(+) + H(+)</text>
        <dbReference type="Rhea" id="RHEA:63180"/>
        <dbReference type="ChEBI" id="CHEBI:15378"/>
        <dbReference type="ChEBI" id="CHEBI:15379"/>
        <dbReference type="ChEBI" id="CHEBI:18421"/>
        <dbReference type="ChEBI" id="CHEBI:57783"/>
        <dbReference type="ChEBI" id="CHEBI:58349"/>
    </reaction>
</comment>
<dbReference type="InterPro" id="IPR013130">
    <property type="entry name" value="Fe3_Rdtase_TM_dom"/>
</dbReference>
<dbReference type="GO" id="GO:0006952">
    <property type="term" value="P:defense response"/>
    <property type="evidence" value="ECO:0007669"/>
    <property type="project" value="TreeGrafter"/>
</dbReference>
<dbReference type="CDD" id="cd00051">
    <property type="entry name" value="EFh"/>
    <property type="match status" value="2"/>
</dbReference>
<evidence type="ECO:0000256" key="2">
    <source>
        <dbReference type="ARBA" id="ARBA00022630"/>
    </source>
</evidence>
<dbReference type="InterPro" id="IPR017927">
    <property type="entry name" value="FAD-bd_FR_type"/>
</dbReference>
<keyword evidence="16" id="KW-1185">Reference proteome</keyword>
<dbReference type="PANTHER" id="PTHR11972">
    <property type="entry name" value="NADPH OXIDASE"/>
    <property type="match status" value="1"/>
</dbReference>
<dbReference type="CDD" id="cd06186">
    <property type="entry name" value="NOX_Duox_like_FAD_NADP"/>
    <property type="match status" value="1"/>
</dbReference>
<keyword evidence="9 12" id="KW-0472">Membrane</keyword>
<dbReference type="Pfam" id="PF08030">
    <property type="entry name" value="NAD_binding_6"/>
    <property type="match status" value="1"/>
</dbReference>
<dbReference type="OrthoDB" id="167398at2759"/>
<reference evidence="15 16" key="1">
    <citation type="journal article" date="2018" name="Nat. Ecol. Evol.">
        <title>Genomic signatures of mitonuclear coevolution across populations of Tigriopus californicus.</title>
        <authorList>
            <person name="Barreto F.S."/>
            <person name="Watson E.T."/>
            <person name="Lima T.G."/>
            <person name="Willett C.S."/>
            <person name="Edmands S."/>
            <person name="Li W."/>
            <person name="Burton R.S."/>
        </authorList>
    </citation>
    <scope>NUCLEOTIDE SEQUENCE [LARGE SCALE GENOMIC DNA]</scope>
    <source>
        <strain evidence="15 16">San Diego</strain>
    </source>
</reference>
<dbReference type="InterPro" id="IPR002048">
    <property type="entry name" value="EF_hand_dom"/>
</dbReference>
<feature type="transmembrane region" description="Helical" evidence="12">
    <location>
        <begin position="433"/>
        <end position="451"/>
    </location>
</feature>
<evidence type="ECO:0000256" key="11">
    <source>
        <dbReference type="SAM" id="MobiDB-lite"/>
    </source>
</evidence>
<dbReference type="AlphaFoldDB" id="A0A553NZI7"/>
<keyword evidence="8" id="KW-0560">Oxidoreductase</keyword>
<feature type="domain" description="EF-hand" evidence="13">
    <location>
        <begin position="80"/>
        <end position="115"/>
    </location>
</feature>
<evidence type="ECO:0000256" key="12">
    <source>
        <dbReference type="SAM" id="Phobius"/>
    </source>
</evidence>
<proteinExistence type="predicted"/>
<dbReference type="PANTHER" id="PTHR11972:SF58">
    <property type="entry name" value="NADPH OXIDASE 5"/>
    <property type="match status" value="1"/>
</dbReference>
<dbReference type="InterPro" id="IPR039261">
    <property type="entry name" value="FNR_nucleotide-bd"/>
</dbReference>